<evidence type="ECO:0000313" key="1">
    <source>
        <dbReference type="EMBL" id="ORV63458.1"/>
    </source>
</evidence>
<gene>
    <name evidence="1" type="ORF">AWC06_08960</name>
</gene>
<protein>
    <submittedName>
        <fullName evidence="1">Uncharacterized protein</fullName>
    </submittedName>
</protein>
<dbReference type="EMBL" id="LQOW01000006">
    <property type="protein sequence ID" value="ORV63458.1"/>
    <property type="molecule type" value="Genomic_DNA"/>
</dbReference>
<proteinExistence type="predicted"/>
<comment type="caution">
    <text evidence="1">The sequence shown here is derived from an EMBL/GenBank/DDBJ whole genome shotgun (WGS) entry which is preliminary data.</text>
</comment>
<dbReference type="STRING" id="1260918.AWC06_08960"/>
<evidence type="ECO:0000313" key="2">
    <source>
        <dbReference type="Proteomes" id="UP000194000"/>
    </source>
</evidence>
<name>A0A1X1V3F9_9MYCO</name>
<keyword evidence="2" id="KW-1185">Reference proteome</keyword>
<dbReference type="AlphaFoldDB" id="A0A1X1V3F9"/>
<reference evidence="1 2" key="1">
    <citation type="submission" date="2016-01" db="EMBL/GenBank/DDBJ databases">
        <title>The new phylogeny of the genus Mycobacterium.</title>
        <authorList>
            <person name="Tarcisio F."/>
            <person name="Conor M."/>
            <person name="Antonella G."/>
            <person name="Elisabetta G."/>
            <person name="Giulia F.S."/>
            <person name="Sara T."/>
            <person name="Anna F."/>
            <person name="Clotilde B."/>
            <person name="Roberto B."/>
            <person name="Veronica D.S."/>
            <person name="Fabio R."/>
            <person name="Monica P."/>
            <person name="Olivier J."/>
            <person name="Enrico T."/>
            <person name="Nicola S."/>
        </authorList>
    </citation>
    <scope>NUCLEOTIDE SEQUENCE [LARGE SCALE GENOMIC DNA]</scope>
    <source>
        <strain evidence="1 2">DSM 45731</strain>
    </source>
</reference>
<accession>A0A1X1V3F9</accession>
<sequence length="74" mass="8417">MTNIVFAQKEPPVRRGPIKESDMPEEATVKVKVIDRWAVVHDGKRYVKGNSVTVPEATAQEWERNGWVERLAGK</sequence>
<dbReference type="Proteomes" id="UP000194000">
    <property type="component" value="Unassembled WGS sequence"/>
</dbReference>
<organism evidence="1 2">
    <name type="scientific">Mycobacterium fragae</name>
    <dbReference type="NCBI Taxonomy" id="1260918"/>
    <lineage>
        <taxon>Bacteria</taxon>
        <taxon>Bacillati</taxon>
        <taxon>Actinomycetota</taxon>
        <taxon>Actinomycetes</taxon>
        <taxon>Mycobacteriales</taxon>
        <taxon>Mycobacteriaceae</taxon>
        <taxon>Mycobacterium</taxon>
    </lineage>
</organism>